<organism evidence="1 2">
    <name type="scientific">Erwinia phage vB_EamM_Kwan</name>
    <dbReference type="NCBI Taxonomy" id="1883374"/>
    <lineage>
        <taxon>Viruses</taxon>
        <taxon>Duplodnaviria</taxon>
        <taxon>Heunggongvirae</taxon>
        <taxon>Uroviricota</taxon>
        <taxon>Caudoviricetes</taxon>
        <taxon>Chimalliviridae</taxon>
        <taxon>Wellingtonvirus</taxon>
        <taxon>Wellingtonvirus wellington</taxon>
    </lineage>
</organism>
<dbReference type="RefSeq" id="YP_009278674.1">
    <property type="nucleotide sequence ID" value="NC_031010.1"/>
</dbReference>
<dbReference type="KEGG" id="vg:29061913"/>
<dbReference type="OrthoDB" id="26926at10239"/>
<dbReference type="Proteomes" id="UP000202923">
    <property type="component" value="Genome"/>
</dbReference>
<evidence type="ECO:0000313" key="2">
    <source>
        <dbReference type="Proteomes" id="UP000202923"/>
    </source>
</evidence>
<name>A0A1B2IDT0_9CAUD</name>
<reference evidence="1 2" key="1">
    <citation type="submission" date="2016-06" db="EMBL/GenBank/DDBJ databases">
        <authorList>
            <person name="Kjaerup R.B."/>
            <person name="Dalgaard T.S."/>
            <person name="Juul-Madsen H.R."/>
        </authorList>
    </citation>
    <scope>NUCLEOTIDE SEQUENCE [LARGE SCALE GENOMIC DNA]</scope>
</reference>
<protein>
    <submittedName>
        <fullName evidence="1">Uncharacterized protein</fullName>
    </submittedName>
</protein>
<proteinExistence type="predicted"/>
<dbReference type="EMBL" id="KX397369">
    <property type="protein sequence ID" value="ANZ49421.1"/>
    <property type="molecule type" value="Genomic_DNA"/>
</dbReference>
<sequence length="206" mass="23751">MNYNLLSVIDVTGNTANLSDAKVFELHFEHQAPLRVPRPVMLGIASFVQACYARNTEHATLHYNSRTFTLGQKCDFDTYKRLQPLYKWAIAAGMEYMHKTASRDYSKFEHFYRKHVARVPEVMDGYLTVVTEVCFDKTDMQMVLDIEQRMMNEHLLDEANGAVEPEQITHARVTHLSSAKERLITAQPLTMPQLVIHRKSSVQSQF</sequence>
<evidence type="ECO:0000313" key="1">
    <source>
        <dbReference type="EMBL" id="ANZ49421.1"/>
    </source>
</evidence>
<gene>
    <name evidence="1" type="ORF">KWAN_69</name>
</gene>
<accession>A0A1B2IDT0</accession>
<dbReference type="GeneID" id="29061913"/>